<dbReference type="PANTHER" id="PTHR30595:SF6">
    <property type="entry name" value="SCHLAFEN ALBA-2 DOMAIN-CONTAINING PROTEIN"/>
    <property type="match status" value="1"/>
</dbReference>
<dbReference type="Proteomes" id="UP001292084">
    <property type="component" value="Unassembled WGS sequence"/>
</dbReference>
<gene>
    <name evidence="2" type="ORF">UFB30_10275</name>
</gene>
<dbReference type="EMBL" id="JAXQNN010000003">
    <property type="protein sequence ID" value="MDZ5712611.1"/>
    <property type="molecule type" value="Genomic_DNA"/>
</dbReference>
<dbReference type="InterPro" id="IPR038461">
    <property type="entry name" value="Schlafen_AlbA_2_dom_sf"/>
</dbReference>
<dbReference type="GO" id="GO:0005524">
    <property type="term" value="F:ATP binding"/>
    <property type="evidence" value="ECO:0007669"/>
    <property type="project" value="UniProtKB-KW"/>
</dbReference>
<accession>A0ABU5KMX0</accession>
<evidence type="ECO:0000259" key="1">
    <source>
        <dbReference type="Pfam" id="PF04326"/>
    </source>
</evidence>
<feature type="domain" description="Schlafen AlbA-2" evidence="1">
    <location>
        <begin position="13"/>
        <end position="143"/>
    </location>
</feature>
<proteinExistence type="predicted"/>
<comment type="caution">
    <text evidence="2">The sequence shown here is derived from an EMBL/GenBank/DDBJ whole genome shotgun (WGS) entry which is preliminary data.</text>
</comment>
<keyword evidence="2" id="KW-0067">ATP-binding</keyword>
<protein>
    <submittedName>
        <fullName evidence="2">ATP-binding protein</fullName>
    </submittedName>
</protein>
<sequence>MANLDTLIKYEREGTKLDFKKEQYRKEKYQDLIKDIMAMANAPIDGERHIVIGVKDKPDGTKEYFSLDRGEIVDQATFQQVIRENVEPSIEFSYYTHEIEDKVFGIIEISHCNNPPYMMRKDFRGLKKGECFVRKGSQQERMTRRDLDEILKHKDKIQFDRNIWVGFNSSLKNEISVNVVEKIDLPSENARSQIEKIIADRKTKSSEVNQLSILGKVGVGYTNFFGNAPYEQRSTEELVKNLENIEETYYEDDLYYIGEELSEKINLTIRNEGNQYLEDVSIVLTILSHNIWVMDRIHQEPNNDLWPRPDVDLDSLYYPNVTEINKGFKVTAELGQLRHKLDTLAFNEDLRVFFPRDSKGEIIEIEYTLYAKNLPTPINGFLKIIVK</sequence>
<dbReference type="PANTHER" id="PTHR30595">
    <property type="entry name" value="GLPR-RELATED TRANSCRIPTIONAL REPRESSOR"/>
    <property type="match status" value="1"/>
</dbReference>
<keyword evidence="2" id="KW-0547">Nucleotide-binding</keyword>
<evidence type="ECO:0000313" key="2">
    <source>
        <dbReference type="EMBL" id="MDZ5712611.1"/>
    </source>
</evidence>
<reference evidence="2 3" key="1">
    <citation type="submission" date="2023-12" db="EMBL/GenBank/DDBJ databases">
        <title>Jeotgalibacillus haloalkaliphilus sp. nov., a novel salt-tolerant bacteria, isolated from the estuary of the Fenhe River into the Yellow River.</title>
        <authorList>
            <person name="Li Y."/>
        </authorList>
    </citation>
    <scope>NUCLEOTIDE SEQUENCE [LARGE SCALE GENOMIC DNA]</scope>
    <source>
        <strain evidence="2 3">HH7-29</strain>
    </source>
</reference>
<dbReference type="RefSeq" id="WP_322421593.1">
    <property type="nucleotide sequence ID" value="NZ_JAXQNN010000003.1"/>
</dbReference>
<organism evidence="2 3">
    <name type="scientific">Jeotgalibacillus haloalkalitolerans</name>
    <dbReference type="NCBI Taxonomy" id="3104292"/>
    <lineage>
        <taxon>Bacteria</taxon>
        <taxon>Bacillati</taxon>
        <taxon>Bacillota</taxon>
        <taxon>Bacilli</taxon>
        <taxon>Bacillales</taxon>
        <taxon>Caryophanaceae</taxon>
        <taxon>Jeotgalibacillus</taxon>
    </lineage>
</organism>
<keyword evidence="3" id="KW-1185">Reference proteome</keyword>
<name>A0ABU5KMX0_9BACL</name>
<dbReference type="Pfam" id="PF04326">
    <property type="entry name" value="SLFN_AlbA_2"/>
    <property type="match status" value="1"/>
</dbReference>
<dbReference type="Gene3D" id="3.30.950.30">
    <property type="entry name" value="Schlafen, AAA domain"/>
    <property type="match status" value="1"/>
</dbReference>
<evidence type="ECO:0000313" key="3">
    <source>
        <dbReference type="Proteomes" id="UP001292084"/>
    </source>
</evidence>
<dbReference type="InterPro" id="IPR007421">
    <property type="entry name" value="Schlafen_AlbA_2_dom"/>
</dbReference>